<dbReference type="AlphaFoldDB" id="A0A1C4BF11"/>
<dbReference type="InterPro" id="IPR017946">
    <property type="entry name" value="PLC-like_Pdiesterase_TIM-brl"/>
</dbReference>
<dbReference type="PANTHER" id="PTHR46211:SF8">
    <property type="entry name" value="PHOSPHODIESTERASE"/>
    <property type="match status" value="1"/>
</dbReference>
<evidence type="ECO:0000256" key="1">
    <source>
        <dbReference type="SAM" id="Phobius"/>
    </source>
</evidence>
<dbReference type="SUPFAM" id="SSF51695">
    <property type="entry name" value="PLC-like phosphodiesterases"/>
    <property type="match status" value="1"/>
</dbReference>
<feature type="transmembrane region" description="Helical" evidence="1">
    <location>
        <begin position="227"/>
        <end position="252"/>
    </location>
</feature>
<feature type="transmembrane region" description="Helical" evidence="1">
    <location>
        <begin position="63"/>
        <end position="82"/>
    </location>
</feature>
<keyword evidence="4" id="KW-1185">Reference proteome</keyword>
<dbReference type="RefSeq" id="WP_092463247.1">
    <property type="nucleotide sequence ID" value="NZ_BJEE01000003.1"/>
</dbReference>
<dbReference type="InterPro" id="IPR030395">
    <property type="entry name" value="GP_PDE_dom"/>
</dbReference>
<proteinExistence type="predicted"/>
<gene>
    <name evidence="3" type="ORF">GA0061074_11057</name>
</gene>
<dbReference type="InterPro" id="IPR018476">
    <property type="entry name" value="GlyceroP-diester-Pdiesterase_M"/>
</dbReference>
<feature type="domain" description="GP-PDE" evidence="2">
    <location>
        <begin position="300"/>
        <end position="528"/>
    </location>
</feature>
<reference evidence="4" key="1">
    <citation type="submission" date="2016-08" db="EMBL/GenBank/DDBJ databases">
        <authorList>
            <person name="Varghese N."/>
            <person name="Submissions Spin"/>
        </authorList>
    </citation>
    <scope>NUCLEOTIDE SEQUENCE [LARGE SCALE GENOMIC DNA]</scope>
    <source>
        <strain evidence="4">R-53094</strain>
    </source>
</reference>
<dbReference type="OrthoDB" id="384721at2"/>
<dbReference type="STRING" id="1505725.GA0061074_11057"/>
<dbReference type="Gene3D" id="3.20.20.190">
    <property type="entry name" value="Phosphatidylinositol (PI) phosphodiesterase"/>
    <property type="match status" value="1"/>
</dbReference>
<dbReference type="Pfam" id="PF10110">
    <property type="entry name" value="GPDPase_memb"/>
    <property type="match status" value="1"/>
</dbReference>
<feature type="transmembrane region" description="Helical" evidence="1">
    <location>
        <begin position="102"/>
        <end position="121"/>
    </location>
</feature>
<evidence type="ECO:0000259" key="2">
    <source>
        <dbReference type="PROSITE" id="PS51704"/>
    </source>
</evidence>
<dbReference type="PROSITE" id="PS51704">
    <property type="entry name" value="GP_PDE"/>
    <property type="match status" value="1"/>
</dbReference>
<dbReference type="EMBL" id="FMAO01000010">
    <property type="protein sequence ID" value="SCC05314.1"/>
    <property type="molecule type" value="Genomic_DNA"/>
</dbReference>
<name>A0A1C4BF11_9LACO</name>
<dbReference type="PANTHER" id="PTHR46211">
    <property type="entry name" value="GLYCEROPHOSPHORYL DIESTER PHOSPHODIESTERASE"/>
    <property type="match status" value="1"/>
</dbReference>
<dbReference type="GO" id="GO:0006629">
    <property type="term" value="P:lipid metabolic process"/>
    <property type="evidence" value="ECO:0007669"/>
    <property type="project" value="InterPro"/>
</dbReference>
<dbReference type="GO" id="GO:0008081">
    <property type="term" value="F:phosphoric diester hydrolase activity"/>
    <property type="evidence" value="ECO:0007669"/>
    <property type="project" value="InterPro"/>
</dbReference>
<feature type="transmembrane region" description="Helical" evidence="1">
    <location>
        <begin position="141"/>
        <end position="160"/>
    </location>
</feature>
<dbReference type="Proteomes" id="UP000199268">
    <property type="component" value="Unassembled WGS sequence"/>
</dbReference>
<keyword evidence="1" id="KW-0472">Membrane</keyword>
<feature type="transmembrane region" description="Helical" evidence="1">
    <location>
        <begin position="272"/>
        <end position="293"/>
    </location>
</feature>
<evidence type="ECO:0000313" key="3">
    <source>
        <dbReference type="EMBL" id="SCC05314.1"/>
    </source>
</evidence>
<organism evidence="3 4">
    <name type="scientific">Weissella bombi</name>
    <dbReference type="NCBI Taxonomy" id="1505725"/>
    <lineage>
        <taxon>Bacteria</taxon>
        <taxon>Bacillati</taxon>
        <taxon>Bacillota</taxon>
        <taxon>Bacilli</taxon>
        <taxon>Lactobacillales</taxon>
        <taxon>Lactobacillaceae</taxon>
        <taxon>Weissella</taxon>
    </lineage>
</organism>
<feature type="transmembrane region" description="Helical" evidence="1">
    <location>
        <begin position="191"/>
        <end position="215"/>
    </location>
</feature>
<protein>
    <submittedName>
        <fullName evidence="3">Glycerophosphoryl diester phosphodiesterase</fullName>
    </submittedName>
</protein>
<evidence type="ECO:0000313" key="4">
    <source>
        <dbReference type="Proteomes" id="UP000199268"/>
    </source>
</evidence>
<feature type="transmembrane region" description="Helical" evidence="1">
    <location>
        <begin position="12"/>
        <end position="30"/>
    </location>
</feature>
<accession>A0A1C4BF11</accession>
<keyword evidence="1" id="KW-0812">Transmembrane</keyword>
<keyword evidence="1" id="KW-1133">Transmembrane helix</keyword>
<sequence>MNNRYLKQTTFMMVLLLVYNYAASVCIGYINKYLPPAYQIDTSGISALLNDLKANGLQYGMSMVGYFIVYLVFVILLITVVLHHYQQLHIKTWLRNIHRVKVYVWIFVLLLILLPLNQFGMKVPVINYIPIPETFVSMVSGTWIKIFAGIIYFGILLIVFRLKDTMYYLIVEDEKLKHAITKSWHKNKRQLLASITLILWLVGQLLLTVGILMGLQYLIDYVGNLDISIVATNIFIACLTGILYFVTAQWLLMFMTELTIQIDQRPKASMQLLAVVAMAATGGLSLSLSNRFIQKPATSQFVMAHMGVTSDHDVQNAIENLHKVSVTKPDYVEIDIQHTKDGVYVLSHDATIKATNGKKYKISNTNWQQLQKVTYKSNGKKIKVSNFGDYLNKANHLNQRLLVELKINSSISNQELKDFVHEYGPAMQENGSQIQSLNQNALKRLARYTDITGGLLSPLNNTMNRDKTNQFYALEYSSVEPKTSQRAHQVDKKLYAWTVDGHTNVMTMYAYGVDGFITNEPKETRAYLKKITERPNYALVIWHSMLFAKTDF</sequence>
<dbReference type="Pfam" id="PF03009">
    <property type="entry name" value="GDPD"/>
    <property type="match status" value="1"/>
</dbReference>